<dbReference type="EMBL" id="BMJM01000007">
    <property type="protein sequence ID" value="GGE15619.1"/>
    <property type="molecule type" value="Genomic_DNA"/>
</dbReference>
<dbReference type="Pfam" id="PF09848">
    <property type="entry name" value="SLFN-g3_helicase"/>
    <property type="match status" value="1"/>
</dbReference>
<dbReference type="Proteomes" id="UP000635071">
    <property type="component" value="Unassembled WGS sequence"/>
</dbReference>
<proteinExistence type="predicted"/>
<evidence type="ECO:0000313" key="2">
    <source>
        <dbReference type="EMBL" id="GGE15619.1"/>
    </source>
</evidence>
<evidence type="ECO:0000259" key="1">
    <source>
        <dbReference type="Pfam" id="PF09848"/>
    </source>
</evidence>
<dbReference type="InterPro" id="IPR018647">
    <property type="entry name" value="SLFN_3-like_DNA/RNA_helicase"/>
</dbReference>
<reference evidence="2" key="1">
    <citation type="journal article" date="2014" name="Int. J. Syst. Evol. Microbiol.">
        <title>Complete genome sequence of Corynebacterium casei LMG S-19264T (=DSM 44701T), isolated from a smear-ripened cheese.</title>
        <authorList>
            <consortium name="US DOE Joint Genome Institute (JGI-PGF)"/>
            <person name="Walter F."/>
            <person name="Albersmeier A."/>
            <person name="Kalinowski J."/>
            <person name="Ruckert C."/>
        </authorList>
    </citation>
    <scope>NUCLEOTIDE SEQUENCE</scope>
    <source>
        <strain evidence="2">CGMCC 1.15519</strain>
    </source>
</reference>
<dbReference type="InterPro" id="IPR027417">
    <property type="entry name" value="P-loop_NTPase"/>
</dbReference>
<keyword evidence="3" id="KW-1185">Reference proteome</keyword>
<dbReference type="AlphaFoldDB" id="A0A917EAQ3"/>
<dbReference type="SUPFAM" id="SSF52540">
    <property type="entry name" value="P-loop containing nucleoside triphosphate hydrolases"/>
    <property type="match status" value="1"/>
</dbReference>
<accession>A0A917EAQ3</accession>
<name>A0A917EAQ3_9SPHN</name>
<protein>
    <recommendedName>
        <fullName evidence="1">Schlafen group 3-like DNA/RNA helicase domain-containing protein</fullName>
    </recommendedName>
</protein>
<feature type="domain" description="Schlafen group 3-like DNA/RNA helicase" evidence="1">
    <location>
        <begin position="235"/>
        <end position="630"/>
    </location>
</feature>
<evidence type="ECO:0000313" key="3">
    <source>
        <dbReference type="Proteomes" id="UP000635071"/>
    </source>
</evidence>
<reference evidence="2" key="2">
    <citation type="submission" date="2020-09" db="EMBL/GenBank/DDBJ databases">
        <authorList>
            <person name="Sun Q."/>
            <person name="Zhou Y."/>
        </authorList>
    </citation>
    <scope>NUCLEOTIDE SEQUENCE</scope>
    <source>
        <strain evidence="2">CGMCC 1.15519</strain>
    </source>
</reference>
<sequence>MQRAYYQASGATFATADPMAILGALTNALPFAAEIAQRGAWKVEIDHLQLIGAQLPTAEIFLEFAIPRMGRRADAIIVAGGLVFVLEYKVGERSFPRHAIEQVHGYALDLKNFHVTSHDKAIVPLLISTEAPPQQLGLGFWADDRVHEPIRLGVGDVLPTIQRMIAVGGAAPFDAAEWASGGYRPTPNIIEAAEALYRGHAVTEISRSEAGAENLTRTAAAIEAVVDRMKANGGKAICFVTGVPGAGKTLAGLNIACGRMAKDVGEDATFLSGNGPLVDVLREALKRDVRARKGRPVAGDGDARHLAERSPDKFVQNVHHFRDEYLLGAIPSEHVVVFDEAQRAWDRKQTAEFMRKKRGQAGFDMSEPAFLLSVMDRHPDWCVVVCLIGEGQEINRGEAGVSEWVRALQGDLRHWEVHLPPHLLEEGSLDAGLRWHLSQRVPNPEPELHLAVSIRSFRAETVSAYVAAVLGENSSAALATLPRPSDFPVLRTRNLATARARLRAKRRAGERAGLLASSNALRLKPEGLYVKAEVDVCNWFLNPVEDVRSSDALEDAATEFDVQGLELDWTCVAWDLNLRRIDKWEARAFRGTRWTAIHGDSDELGRADYVRNAYRVLLTRARQGMIIFVPPGDAEDATRPPAEYDAIYNWLGDCGATELT</sequence>
<comment type="caution">
    <text evidence="2">The sequence shown here is derived from an EMBL/GenBank/DDBJ whole genome shotgun (WGS) entry which is preliminary data.</text>
</comment>
<organism evidence="2 3">
    <name type="scientific">Sandarakinorhabdus glacialis</name>
    <dbReference type="NCBI Taxonomy" id="1614636"/>
    <lineage>
        <taxon>Bacteria</taxon>
        <taxon>Pseudomonadati</taxon>
        <taxon>Pseudomonadota</taxon>
        <taxon>Alphaproteobacteria</taxon>
        <taxon>Sphingomonadales</taxon>
        <taxon>Sphingosinicellaceae</taxon>
        <taxon>Sandarakinorhabdus</taxon>
    </lineage>
</organism>
<gene>
    <name evidence="2" type="ORF">GCM10011529_22510</name>
</gene>